<sequence>MQLVDRRGALAARRLSWLKAAPRRIALIGNSPSALRLLRHLRALPDRGDTVVGFFDDRLREGPLDGLLPRLGDVDDIVGYIHEHELDLVYMALPWSAGERISQLLGRLRYLPLTVRLIPDRSPPALRMHEADEIDGVVMPTLMLPPFSALGAILKRGVDIIVSAMLLVPLSAFMLAVALVIRIDSPGPVFFRQVRTGQYGRPFAILKFRSLHVAQADSGAEKLVTRGDRRVTGVGRWLRKYSIDELPQLLNVLLGDMSLVGPRPHASRAKADGRIYAEVMPDYMLRYRVKPGITGWAQVNGWRGNTDTEEKLRKRVEFDFFYIENWSFLGDIRILVQTFVSVVAPPPENN</sequence>
<dbReference type="EMBL" id="JANJOU010000001">
    <property type="protein sequence ID" value="MCR0980781.1"/>
    <property type="molecule type" value="Genomic_DNA"/>
</dbReference>
<protein>
    <submittedName>
        <fullName evidence="10">Exopolysaccharide biosynthesis polyprenyl glycosylphosphotransferase</fullName>
    </submittedName>
</protein>
<dbReference type="Proteomes" id="UP001524642">
    <property type="component" value="Unassembled WGS sequence"/>
</dbReference>
<dbReference type="InterPro" id="IPR003362">
    <property type="entry name" value="Bact_transf"/>
</dbReference>
<evidence type="ECO:0000256" key="5">
    <source>
        <dbReference type="ARBA" id="ARBA00022989"/>
    </source>
</evidence>
<reference evidence="10 11" key="1">
    <citation type="submission" date="2022-06" db="EMBL/GenBank/DDBJ databases">
        <title>Roseomonas CN29.</title>
        <authorList>
            <person name="Cheng Y."/>
            <person name="He X."/>
        </authorList>
    </citation>
    <scope>NUCLEOTIDE SEQUENCE [LARGE SCALE GENOMIC DNA]</scope>
    <source>
        <strain evidence="10 11">CN29</strain>
    </source>
</reference>
<dbReference type="PANTHER" id="PTHR30576:SF0">
    <property type="entry name" value="UNDECAPRENYL-PHOSPHATE N-ACETYLGALACTOSAMINYL 1-PHOSPHATE TRANSFERASE-RELATED"/>
    <property type="match status" value="1"/>
</dbReference>
<dbReference type="InterPro" id="IPR017475">
    <property type="entry name" value="EPS_sugar_tfrase"/>
</dbReference>
<evidence type="ECO:0000256" key="7">
    <source>
        <dbReference type="ARBA" id="ARBA00023169"/>
    </source>
</evidence>
<dbReference type="NCBIfam" id="TIGR03025">
    <property type="entry name" value="EPS_sugtrans"/>
    <property type="match status" value="1"/>
</dbReference>
<dbReference type="RefSeq" id="WP_257714450.1">
    <property type="nucleotide sequence ID" value="NZ_JANJOU010000001.1"/>
</dbReference>
<accession>A0ABT1WY53</accession>
<feature type="transmembrane region" description="Helical" evidence="8">
    <location>
        <begin position="160"/>
        <end position="183"/>
    </location>
</feature>
<keyword evidence="11" id="KW-1185">Reference proteome</keyword>
<evidence type="ECO:0000256" key="3">
    <source>
        <dbReference type="ARBA" id="ARBA00022679"/>
    </source>
</evidence>
<keyword evidence="4 8" id="KW-0812">Transmembrane</keyword>
<evidence type="ECO:0000256" key="4">
    <source>
        <dbReference type="ARBA" id="ARBA00022692"/>
    </source>
</evidence>
<comment type="subcellular location">
    <subcellularLocation>
        <location evidence="1">Membrane</location>
        <topology evidence="1">Multi-pass membrane protein</topology>
    </subcellularLocation>
</comment>
<dbReference type="Pfam" id="PF13727">
    <property type="entry name" value="CoA_binding_3"/>
    <property type="match status" value="1"/>
</dbReference>
<name>A0ABT1WY53_9PROT</name>
<keyword evidence="5 8" id="KW-1133">Transmembrane helix</keyword>
<evidence type="ECO:0000313" key="10">
    <source>
        <dbReference type="EMBL" id="MCR0980781.1"/>
    </source>
</evidence>
<dbReference type="Pfam" id="PF02397">
    <property type="entry name" value="Bac_transf"/>
    <property type="match status" value="1"/>
</dbReference>
<evidence type="ECO:0000313" key="11">
    <source>
        <dbReference type="Proteomes" id="UP001524642"/>
    </source>
</evidence>
<evidence type="ECO:0000256" key="2">
    <source>
        <dbReference type="ARBA" id="ARBA00006464"/>
    </source>
</evidence>
<dbReference type="PANTHER" id="PTHR30576">
    <property type="entry name" value="COLANIC BIOSYNTHESIS UDP-GLUCOSE LIPID CARRIER TRANSFERASE"/>
    <property type="match status" value="1"/>
</dbReference>
<feature type="domain" description="Bacterial sugar transferase" evidence="9">
    <location>
        <begin position="155"/>
        <end position="343"/>
    </location>
</feature>
<keyword evidence="3" id="KW-0808">Transferase</keyword>
<evidence type="ECO:0000256" key="8">
    <source>
        <dbReference type="SAM" id="Phobius"/>
    </source>
</evidence>
<keyword evidence="7" id="KW-0270">Exopolysaccharide synthesis</keyword>
<comment type="similarity">
    <text evidence="2">Belongs to the bacterial sugar transferase family.</text>
</comment>
<evidence type="ECO:0000256" key="6">
    <source>
        <dbReference type="ARBA" id="ARBA00023136"/>
    </source>
</evidence>
<evidence type="ECO:0000256" key="1">
    <source>
        <dbReference type="ARBA" id="ARBA00004141"/>
    </source>
</evidence>
<comment type="caution">
    <text evidence="10">The sequence shown here is derived from an EMBL/GenBank/DDBJ whole genome shotgun (WGS) entry which is preliminary data.</text>
</comment>
<dbReference type="Gene3D" id="3.40.50.720">
    <property type="entry name" value="NAD(P)-binding Rossmann-like Domain"/>
    <property type="match status" value="1"/>
</dbReference>
<evidence type="ECO:0000259" key="9">
    <source>
        <dbReference type="Pfam" id="PF02397"/>
    </source>
</evidence>
<proteinExistence type="inferred from homology"/>
<gene>
    <name evidence="10" type="ORF">NRP21_01810</name>
</gene>
<organism evidence="10 11">
    <name type="scientific">Roseomonas populi</name>
    <dbReference type="NCBI Taxonomy" id="3121582"/>
    <lineage>
        <taxon>Bacteria</taxon>
        <taxon>Pseudomonadati</taxon>
        <taxon>Pseudomonadota</taxon>
        <taxon>Alphaproteobacteria</taxon>
        <taxon>Acetobacterales</taxon>
        <taxon>Roseomonadaceae</taxon>
        <taxon>Roseomonas</taxon>
    </lineage>
</organism>
<keyword evidence="6 8" id="KW-0472">Membrane</keyword>